<evidence type="ECO:0000256" key="2">
    <source>
        <dbReference type="ARBA" id="ARBA00023015"/>
    </source>
</evidence>
<dbReference type="Pfam" id="PF03466">
    <property type="entry name" value="LysR_substrate"/>
    <property type="match status" value="1"/>
</dbReference>
<protein>
    <submittedName>
        <fullName evidence="6">LysR family transcriptional regulator</fullName>
    </submittedName>
</protein>
<evidence type="ECO:0000313" key="7">
    <source>
        <dbReference type="Proteomes" id="UP000240530"/>
    </source>
</evidence>
<dbReference type="SUPFAM" id="SSF53850">
    <property type="entry name" value="Periplasmic binding protein-like II"/>
    <property type="match status" value="1"/>
</dbReference>
<dbReference type="Gene3D" id="1.10.10.10">
    <property type="entry name" value="Winged helix-like DNA-binding domain superfamily/Winged helix DNA-binding domain"/>
    <property type="match status" value="1"/>
</dbReference>
<dbReference type="InterPro" id="IPR005119">
    <property type="entry name" value="LysR_subst-bd"/>
</dbReference>
<comment type="similarity">
    <text evidence="1">Belongs to the LysR transcriptional regulatory family.</text>
</comment>
<dbReference type="InterPro" id="IPR036388">
    <property type="entry name" value="WH-like_DNA-bd_sf"/>
</dbReference>
<evidence type="ECO:0000256" key="4">
    <source>
        <dbReference type="ARBA" id="ARBA00023163"/>
    </source>
</evidence>
<keyword evidence="4" id="KW-0804">Transcription</keyword>
<reference evidence="6 7" key="1">
    <citation type="submission" date="2018-03" db="EMBL/GenBank/DDBJ databases">
        <title>Whole genome sequencing of Histamine producing bacteria.</title>
        <authorList>
            <person name="Butler K."/>
        </authorList>
    </citation>
    <scope>NUCLEOTIDE SEQUENCE [LARGE SCALE GENOMIC DNA]</scope>
    <source>
        <strain evidence="6 7">Res.4.1</strain>
    </source>
</reference>
<dbReference type="GO" id="GO:0003700">
    <property type="term" value="F:DNA-binding transcription factor activity"/>
    <property type="evidence" value="ECO:0007669"/>
    <property type="project" value="InterPro"/>
</dbReference>
<dbReference type="InterPro" id="IPR058163">
    <property type="entry name" value="LysR-type_TF_proteobact-type"/>
</dbReference>
<evidence type="ECO:0000259" key="5">
    <source>
        <dbReference type="PROSITE" id="PS50931"/>
    </source>
</evidence>
<dbReference type="InterPro" id="IPR036390">
    <property type="entry name" value="WH_DNA-bd_sf"/>
</dbReference>
<evidence type="ECO:0000256" key="3">
    <source>
        <dbReference type="ARBA" id="ARBA00023125"/>
    </source>
</evidence>
<dbReference type="GO" id="GO:0006351">
    <property type="term" value="P:DNA-templated transcription"/>
    <property type="evidence" value="ECO:0007669"/>
    <property type="project" value="TreeGrafter"/>
</dbReference>
<evidence type="ECO:0000313" key="6">
    <source>
        <dbReference type="EMBL" id="PSV10079.1"/>
    </source>
</evidence>
<gene>
    <name evidence="6" type="ORF">C0W93_13070</name>
</gene>
<comment type="caution">
    <text evidence="6">The sequence shown here is derived from an EMBL/GenBank/DDBJ whole genome shotgun (WGS) entry which is preliminary data.</text>
</comment>
<organism evidence="6 7">
    <name type="scientific">Photobacterium leiognathi subsp. mandapamensis</name>
    <name type="common">Photobacterium mandapamensis</name>
    <dbReference type="NCBI Taxonomy" id="48408"/>
    <lineage>
        <taxon>Bacteria</taxon>
        <taxon>Pseudomonadati</taxon>
        <taxon>Pseudomonadota</taxon>
        <taxon>Gammaproteobacteria</taxon>
        <taxon>Vibrionales</taxon>
        <taxon>Vibrionaceae</taxon>
        <taxon>Photobacterium</taxon>
    </lineage>
</organism>
<dbReference type="PANTHER" id="PTHR30537:SF68">
    <property type="entry name" value="TRANSCRIPTIONAL REGULATOR-RELATED"/>
    <property type="match status" value="1"/>
</dbReference>
<dbReference type="PROSITE" id="PS50931">
    <property type="entry name" value="HTH_LYSR"/>
    <property type="match status" value="1"/>
</dbReference>
<dbReference type="AlphaFoldDB" id="A0A2T3KTT5"/>
<evidence type="ECO:0000256" key="1">
    <source>
        <dbReference type="ARBA" id="ARBA00009437"/>
    </source>
</evidence>
<keyword evidence="2" id="KW-0805">Transcription regulation</keyword>
<dbReference type="EMBL" id="PYNS01000014">
    <property type="protein sequence ID" value="PSV10079.1"/>
    <property type="molecule type" value="Genomic_DNA"/>
</dbReference>
<dbReference type="FunFam" id="1.10.10.10:FF:000001">
    <property type="entry name" value="LysR family transcriptional regulator"/>
    <property type="match status" value="1"/>
</dbReference>
<dbReference type="GO" id="GO:0043565">
    <property type="term" value="F:sequence-specific DNA binding"/>
    <property type="evidence" value="ECO:0007669"/>
    <property type="project" value="TreeGrafter"/>
</dbReference>
<dbReference type="InterPro" id="IPR000847">
    <property type="entry name" value="LysR_HTH_N"/>
</dbReference>
<dbReference type="RefSeq" id="WP_107185358.1">
    <property type="nucleotide sequence ID" value="NZ_JAWQGC010000001.1"/>
</dbReference>
<feature type="domain" description="HTH lysR-type" evidence="5">
    <location>
        <begin position="1"/>
        <end position="60"/>
    </location>
</feature>
<dbReference type="Gene3D" id="3.40.190.290">
    <property type="match status" value="1"/>
</dbReference>
<dbReference type="Proteomes" id="UP000240530">
    <property type="component" value="Unassembled WGS sequence"/>
</dbReference>
<accession>A0A2T3KTT5</accession>
<proteinExistence type="inferred from homology"/>
<sequence>MKASLDDIYLFMLTVRHGGISAAAKAHSMQRSKISRRIQELEQALGCQLLIRTTRQIELTENGRLFYQYINQPLNDVTQAVSLLENQQHAFSGRLKIAIPAAVVASPVFLDLLDSYSAQFPDVTLDIVHRHESVDLKRENIDLQLLPNVVDVINDDYVQQTLLSSSNRLYCSPKYLESSSLPTSMEELYQHPILSSRYTSALLPDGMNLRLVSEDFGLIKLLTETGRGIALLPIVLFKEQVERGELIPVMHDTFELDIVMTLVYPSRHFIPEKTRAMIELLRNNFSNRSKFS</sequence>
<dbReference type="SUPFAM" id="SSF46785">
    <property type="entry name" value="Winged helix' DNA-binding domain"/>
    <property type="match status" value="1"/>
</dbReference>
<dbReference type="PANTHER" id="PTHR30537">
    <property type="entry name" value="HTH-TYPE TRANSCRIPTIONAL REGULATOR"/>
    <property type="match status" value="1"/>
</dbReference>
<dbReference type="Pfam" id="PF00126">
    <property type="entry name" value="HTH_1"/>
    <property type="match status" value="1"/>
</dbReference>
<name>A0A2T3KTT5_PHOLD</name>
<keyword evidence="3" id="KW-0238">DNA-binding</keyword>